<evidence type="ECO:0000256" key="3">
    <source>
        <dbReference type="ARBA" id="ARBA00061607"/>
    </source>
</evidence>
<evidence type="ECO:0000313" key="6">
    <source>
        <dbReference type="EMBL" id="MBW8725826.1"/>
    </source>
</evidence>
<gene>
    <name evidence="6" type="ORF">JF625_11820</name>
</gene>
<dbReference type="InterPro" id="IPR050764">
    <property type="entry name" value="CbbQ/NirQ/NorQ/GpvN"/>
</dbReference>
<organism evidence="6 7">
    <name type="scientific">Inquilinus limosus</name>
    <dbReference type="NCBI Taxonomy" id="171674"/>
    <lineage>
        <taxon>Bacteria</taxon>
        <taxon>Pseudomonadati</taxon>
        <taxon>Pseudomonadota</taxon>
        <taxon>Alphaproteobacteria</taxon>
        <taxon>Rhodospirillales</taxon>
        <taxon>Rhodospirillaceae</taxon>
        <taxon>Inquilinus</taxon>
    </lineage>
</organism>
<dbReference type="PIRSF" id="PIRSF002849">
    <property type="entry name" value="AAA_ATPase_chaperone_MoxR_prd"/>
    <property type="match status" value="1"/>
</dbReference>
<dbReference type="Proteomes" id="UP000700706">
    <property type="component" value="Unassembled WGS sequence"/>
</dbReference>
<keyword evidence="2" id="KW-0067">ATP-binding</keyword>
<reference evidence="6" key="1">
    <citation type="submission" date="2020-06" db="EMBL/GenBank/DDBJ databases">
        <title>Stable isotope informed genome-resolved metagenomics uncovers potential trophic interactions in rhizosphere soil.</title>
        <authorList>
            <person name="Starr E.P."/>
            <person name="Shi S."/>
            <person name="Blazewicz S.J."/>
            <person name="Koch B.J."/>
            <person name="Probst A.J."/>
            <person name="Hungate B.A."/>
            <person name="Pett-Ridge J."/>
            <person name="Firestone M.K."/>
            <person name="Banfield J.F."/>
        </authorList>
    </citation>
    <scope>NUCLEOTIDE SEQUENCE</scope>
    <source>
        <strain evidence="6">YM_69_17</strain>
    </source>
</reference>
<dbReference type="InterPro" id="IPR041628">
    <property type="entry name" value="ChlI/MoxR_AAA_lid"/>
</dbReference>
<dbReference type="PANTHER" id="PTHR42759">
    <property type="entry name" value="MOXR FAMILY PROTEIN"/>
    <property type="match status" value="1"/>
</dbReference>
<dbReference type="InterPro" id="IPR027417">
    <property type="entry name" value="P-loop_NTPase"/>
</dbReference>
<dbReference type="PANTHER" id="PTHR42759:SF1">
    <property type="entry name" value="MAGNESIUM-CHELATASE SUBUNIT CHLD"/>
    <property type="match status" value="1"/>
</dbReference>
<accession>A0A952KHK2</accession>
<dbReference type="Pfam" id="PF17863">
    <property type="entry name" value="AAA_lid_2"/>
    <property type="match status" value="1"/>
</dbReference>
<dbReference type="Gene3D" id="1.10.8.80">
    <property type="entry name" value="Magnesium chelatase subunit I, C-Terminal domain"/>
    <property type="match status" value="1"/>
</dbReference>
<feature type="domain" description="ChlI/MoxR AAA lid" evidence="5">
    <location>
        <begin position="237"/>
        <end position="309"/>
    </location>
</feature>
<dbReference type="SUPFAM" id="SSF52540">
    <property type="entry name" value="P-loop containing nucleoside triphosphate hydrolases"/>
    <property type="match status" value="1"/>
</dbReference>
<dbReference type="Pfam" id="PF07726">
    <property type="entry name" value="AAA_3"/>
    <property type="match status" value="1"/>
</dbReference>
<dbReference type="GO" id="GO:0016887">
    <property type="term" value="F:ATP hydrolysis activity"/>
    <property type="evidence" value="ECO:0007669"/>
    <property type="project" value="InterPro"/>
</dbReference>
<dbReference type="InterPro" id="IPR011703">
    <property type="entry name" value="ATPase_AAA-3"/>
</dbReference>
<evidence type="ECO:0000313" key="7">
    <source>
        <dbReference type="Proteomes" id="UP000700706"/>
    </source>
</evidence>
<comment type="caution">
    <text evidence="6">The sequence shown here is derived from an EMBL/GenBank/DDBJ whole genome shotgun (WGS) entry which is preliminary data.</text>
</comment>
<comment type="similarity">
    <text evidence="3">Belongs to the MoxR family.</text>
</comment>
<evidence type="ECO:0000259" key="5">
    <source>
        <dbReference type="Pfam" id="PF17863"/>
    </source>
</evidence>
<sequence>MDFSRIRAITDGIRGEVGKVVVGQDEVIDLLLTGLLCGGHVLIEGVPGTAKTLITQAFAASLALQFGRIQFTPDMMPGDILGTNLFNFQTNSFSLTKGPIFTQILLADEINRTPPKTQAALLQAMNERFVTIDGKDYALGDEFMVVATQNPIEQQGTYPLPEAQLDRFLFKVLIDYPSRDEERAIVARHGHRSAMPRLADFDLAAVVRPGDFAEARRTVAEIRLSDVLIDYVVDIVRATRQHSAIETGASPRAANMMATSARAYAALQGRDFVIPDDMKTLAEPLLRHRIVLSPGAEMQGLTGGQVIRTILEQIPAPR</sequence>
<dbReference type="FunFam" id="3.40.50.300:FF:000640">
    <property type="entry name" value="MoxR family ATPase"/>
    <property type="match status" value="1"/>
</dbReference>
<dbReference type="Gene3D" id="3.40.50.300">
    <property type="entry name" value="P-loop containing nucleotide triphosphate hydrolases"/>
    <property type="match status" value="1"/>
</dbReference>
<evidence type="ECO:0000259" key="4">
    <source>
        <dbReference type="Pfam" id="PF07726"/>
    </source>
</evidence>
<proteinExistence type="inferred from homology"/>
<feature type="domain" description="ATPase AAA-3" evidence="4">
    <location>
        <begin position="40"/>
        <end position="170"/>
    </location>
</feature>
<dbReference type="GO" id="GO:0005524">
    <property type="term" value="F:ATP binding"/>
    <property type="evidence" value="ECO:0007669"/>
    <property type="project" value="UniProtKB-KW"/>
</dbReference>
<name>A0A952KHK2_9PROT</name>
<evidence type="ECO:0000256" key="2">
    <source>
        <dbReference type="ARBA" id="ARBA00022840"/>
    </source>
</evidence>
<dbReference type="AlphaFoldDB" id="A0A952KHK2"/>
<evidence type="ECO:0000256" key="1">
    <source>
        <dbReference type="ARBA" id="ARBA00022741"/>
    </source>
</evidence>
<dbReference type="CDD" id="cd00009">
    <property type="entry name" value="AAA"/>
    <property type="match status" value="1"/>
</dbReference>
<protein>
    <submittedName>
        <fullName evidence="6">MoxR family ATPase</fullName>
    </submittedName>
</protein>
<keyword evidence="1" id="KW-0547">Nucleotide-binding</keyword>
<dbReference type="EMBL" id="JAEKLZ010000187">
    <property type="protein sequence ID" value="MBW8725826.1"/>
    <property type="molecule type" value="Genomic_DNA"/>
</dbReference>